<evidence type="ECO:0000313" key="1">
    <source>
        <dbReference type="EMBL" id="AVK08117.1"/>
    </source>
</evidence>
<gene>
    <name evidence="1" type="ORF">CSB93_1205</name>
</gene>
<sequence>MLAIIGLRQRHYFLVRIQQGSQPLTKHLVLVGNDRSDWHGRIVR</sequence>
<dbReference type="AlphaFoldDB" id="A0A2R3J2N8"/>
<reference evidence="1 2" key="1">
    <citation type="submission" date="2018-02" db="EMBL/GenBank/DDBJ databases">
        <title>FDA/CDC Antimicrobial Resistant Isolate Bank Genome Sequencing.</title>
        <authorList>
            <person name="Benahmed F.H."/>
            <person name="Lutgring J.D."/>
            <person name="Yoo B."/>
            <person name="Machado M."/>
            <person name="Brown A."/>
            <person name="McAllister G."/>
            <person name="Perry A."/>
            <person name="Halpin A.L."/>
            <person name="Vavikolanu K."/>
            <person name="Ott S."/>
            <person name="Zhao X."/>
            <person name="Tallon L.J."/>
            <person name="Sadzewicz L."/>
            <person name="Aluvathingal J."/>
            <person name="Nadendla S."/>
            <person name="Voskania-kordi A."/>
            <person name="Simonyan V."/>
            <person name="Patel J."/>
            <person name="Shawar R.M."/>
        </authorList>
    </citation>
    <scope>NUCLEOTIDE SEQUENCE [LARGE SCALE GENOMIC DNA]</scope>
    <source>
        <strain evidence="1 2">AR_0356</strain>
    </source>
</reference>
<dbReference type="EMBL" id="CP027169">
    <property type="protein sequence ID" value="AVK08117.1"/>
    <property type="molecule type" value="Genomic_DNA"/>
</dbReference>
<keyword evidence="2" id="KW-1185">Reference proteome</keyword>
<name>A0A2R3J2N8_9PSED</name>
<accession>A0A2R3J2N8</accession>
<protein>
    <submittedName>
        <fullName evidence="1">Uncharacterized protein</fullName>
    </submittedName>
</protein>
<dbReference type="Proteomes" id="UP000238390">
    <property type="component" value="Chromosome"/>
</dbReference>
<organism evidence="1 2">
    <name type="scientific">Pseudomonas paraeruginosa</name>
    <dbReference type="NCBI Taxonomy" id="2994495"/>
    <lineage>
        <taxon>Bacteria</taxon>
        <taxon>Pseudomonadati</taxon>
        <taxon>Pseudomonadota</taxon>
        <taxon>Gammaproteobacteria</taxon>
        <taxon>Pseudomonadales</taxon>
        <taxon>Pseudomonadaceae</taxon>
        <taxon>Pseudomonas</taxon>
    </lineage>
</organism>
<proteinExistence type="predicted"/>
<evidence type="ECO:0000313" key="2">
    <source>
        <dbReference type="Proteomes" id="UP000238390"/>
    </source>
</evidence>